<reference evidence="1 2" key="1">
    <citation type="submission" date="2015-01" db="EMBL/GenBank/DDBJ databases">
        <title>Enhanced salinomycin production by adjusting the supply of polyketide extender units in Streptomyce albus DSM 41398.</title>
        <authorList>
            <person name="Lu C."/>
        </authorList>
    </citation>
    <scope>NUCLEOTIDE SEQUENCE [LARGE SCALE GENOMIC DNA]</scope>
    <source>
        <strain evidence="2">ATCC 21838 / DSM 41398 / FERM P-419 / JCM 4703 / NBRC 107858</strain>
    </source>
</reference>
<organism evidence="1 2">
    <name type="scientific">Streptomyces albus (strain ATCC 21838 / DSM 41398 / FERM P-419 / JCM 4703 / NBRC 107858)</name>
    <dbReference type="NCBI Taxonomy" id="1081613"/>
    <lineage>
        <taxon>Bacteria</taxon>
        <taxon>Bacillati</taxon>
        <taxon>Actinomycetota</taxon>
        <taxon>Actinomycetes</taxon>
        <taxon>Kitasatosporales</taxon>
        <taxon>Streptomycetaceae</taxon>
        <taxon>Streptomyces</taxon>
    </lineage>
</organism>
<evidence type="ECO:0000313" key="1">
    <source>
        <dbReference type="EMBL" id="AJE83470.1"/>
    </source>
</evidence>
<proteinExistence type="predicted"/>
<protein>
    <submittedName>
        <fullName evidence="1">Uncharacterized protein</fullName>
    </submittedName>
</protein>
<accession>A0A0B5EW59</accession>
<name>A0A0B5EW59_STRA4</name>
<dbReference type="Proteomes" id="UP000031523">
    <property type="component" value="Chromosome"/>
</dbReference>
<keyword evidence="2" id="KW-1185">Reference proteome</keyword>
<evidence type="ECO:0000313" key="2">
    <source>
        <dbReference type="Proteomes" id="UP000031523"/>
    </source>
</evidence>
<dbReference type="KEGG" id="sals:SLNWT_3094"/>
<dbReference type="AlphaFoldDB" id="A0A0B5EW59"/>
<gene>
    <name evidence="1" type="ORF">SLNWT_3094</name>
</gene>
<dbReference type="EMBL" id="CP010519">
    <property type="protein sequence ID" value="AJE83470.1"/>
    <property type="molecule type" value="Genomic_DNA"/>
</dbReference>
<sequence>MLGPETVVCAHTHAAPFLTARPCTVRFPGHRHPVQLSRFSVSAETLFRSASCSTSADPTS</sequence>